<dbReference type="GO" id="GO:0005509">
    <property type="term" value="F:calcium ion binding"/>
    <property type="evidence" value="ECO:0007669"/>
    <property type="project" value="InterPro"/>
</dbReference>
<accession>A0A812RUZ1</accession>
<dbReference type="Proteomes" id="UP000601435">
    <property type="component" value="Unassembled WGS sequence"/>
</dbReference>
<dbReference type="InterPro" id="IPR011992">
    <property type="entry name" value="EF-hand-dom_pair"/>
</dbReference>
<keyword evidence="4" id="KW-1185">Reference proteome</keyword>
<evidence type="ECO:0000256" key="1">
    <source>
        <dbReference type="ARBA" id="ARBA00022837"/>
    </source>
</evidence>
<dbReference type="PROSITE" id="PS50222">
    <property type="entry name" value="EF_HAND_2"/>
    <property type="match status" value="2"/>
</dbReference>
<dbReference type="SMART" id="SM00054">
    <property type="entry name" value="EFh"/>
    <property type="match status" value="2"/>
</dbReference>
<proteinExistence type="predicted"/>
<feature type="domain" description="EF-hand" evidence="2">
    <location>
        <begin position="98"/>
        <end position="133"/>
    </location>
</feature>
<feature type="non-terminal residue" evidence="3">
    <location>
        <position position="284"/>
    </location>
</feature>
<name>A0A812RUZ1_9DINO</name>
<comment type="caution">
    <text evidence="3">The sequence shown here is derived from an EMBL/GenBank/DDBJ whole genome shotgun (WGS) entry which is preliminary data.</text>
</comment>
<organism evidence="3 4">
    <name type="scientific">Symbiodinium necroappetens</name>
    <dbReference type="NCBI Taxonomy" id="1628268"/>
    <lineage>
        <taxon>Eukaryota</taxon>
        <taxon>Sar</taxon>
        <taxon>Alveolata</taxon>
        <taxon>Dinophyceae</taxon>
        <taxon>Suessiales</taxon>
        <taxon>Symbiodiniaceae</taxon>
        <taxon>Symbiodinium</taxon>
    </lineage>
</organism>
<protein>
    <recommendedName>
        <fullName evidence="2">EF-hand domain-containing protein</fullName>
    </recommendedName>
</protein>
<evidence type="ECO:0000313" key="3">
    <source>
        <dbReference type="EMBL" id="CAE7453604.1"/>
    </source>
</evidence>
<dbReference type="PANTHER" id="PTHR20875:SF0">
    <property type="entry name" value="GH12158P"/>
    <property type="match status" value="1"/>
</dbReference>
<evidence type="ECO:0000313" key="4">
    <source>
        <dbReference type="Proteomes" id="UP000601435"/>
    </source>
</evidence>
<sequence length="284" mass="31517">MAVPGSDGEIAVVTASLYLKCADAQRKLVALEDLALALEQGKKAAPLEQWARDIYRRIALALKRQGWTVREAFDLVTKDRRAQKSEFFTLVNSLELGLRSEQLEWLWKLSDTNADGLLDYIEFAQRIAEVTGISTTAFPVPRDEDVLEPPSPGPRPPISLLNAAAGMSEAWANLCQARDLCAQQERRLSLGVAATSARPAHSLQEICSRVNDALRRKGQTPDALFDALAGGGQEVRWPDFRALFAQIEPSLEEWQLQQLWATFDTNADGGISREEFKKQLANVQ</sequence>
<dbReference type="SUPFAM" id="SSF47473">
    <property type="entry name" value="EF-hand"/>
    <property type="match status" value="1"/>
</dbReference>
<dbReference type="PANTHER" id="PTHR20875">
    <property type="entry name" value="EF-HAND CALCIUM-BINDING DOMAIN-CONTAINING PROTEIN 6-RELATED"/>
    <property type="match status" value="1"/>
</dbReference>
<dbReference type="InterPro" id="IPR052603">
    <property type="entry name" value="EFCB6"/>
</dbReference>
<reference evidence="3" key="1">
    <citation type="submission" date="2021-02" db="EMBL/GenBank/DDBJ databases">
        <authorList>
            <person name="Dougan E. K."/>
            <person name="Rhodes N."/>
            <person name="Thang M."/>
            <person name="Chan C."/>
        </authorList>
    </citation>
    <scope>NUCLEOTIDE SEQUENCE</scope>
</reference>
<evidence type="ECO:0000259" key="2">
    <source>
        <dbReference type="PROSITE" id="PS50222"/>
    </source>
</evidence>
<dbReference type="Pfam" id="PF13202">
    <property type="entry name" value="EF-hand_5"/>
    <property type="match status" value="1"/>
</dbReference>
<feature type="domain" description="EF-hand" evidence="2">
    <location>
        <begin position="251"/>
        <end position="284"/>
    </location>
</feature>
<dbReference type="InterPro" id="IPR018247">
    <property type="entry name" value="EF_Hand_1_Ca_BS"/>
</dbReference>
<dbReference type="PROSITE" id="PS00018">
    <property type="entry name" value="EF_HAND_1"/>
    <property type="match status" value="1"/>
</dbReference>
<dbReference type="AlphaFoldDB" id="A0A812RUZ1"/>
<gene>
    <name evidence="3" type="ORF">SNEC2469_LOCUS12591</name>
</gene>
<keyword evidence="1" id="KW-0106">Calcium</keyword>
<dbReference type="EMBL" id="CAJNJA010019980">
    <property type="protein sequence ID" value="CAE7453604.1"/>
    <property type="molecule type" value="Genomic_DNA"/>
</dbReference>
<dbReference type="Gene3D" id="1.10.238.10">
    <property type="entry name" value="EF-hand"/>
    <property type="match status" value="2"/>
</dbReference>
<dbReference type="InterPro" id="IPR002048">
    <property type="entry name" value="EF_hand_dom"/>
</dbReference>
<dbReference type="OrthoDB" id="440148at2759"/>